<dbReference type="EMBL" id="JBHUDJ010000014">
    <property type="protein sequence ID" value="MFD1588721.1"/>
    <property type="molecule type" value="Genomic_DNA"/>
</dbReference>
<organism evidence="2 3">
    <name type="scientific">Halorientalis brevis</name>
    <dbReference type="NCBI Taxonomy" id="1126241"/>
    <lineage>
        <taxon>Archaea</taxon>
        <taxon>Methanobacteriati</taxon>
        <taxon>Methanobacteriota</taxon>
        <taxon>Stenosarchaea group</taxon>
        <taxon>Halobacteria</taxon>
        <taxon>Halobacteriales</taxon>
        <taxon>Haloarculaceae</taxon>
        <taxon>Halorientalis</taxon>
    </lineage>
</organism>
<dbReference type="AlphaFoldDB" id="A0ABD6CGA2"/>
<reference evidence="2 3" key="1">
    <citation type="journal article" date="2019" name="Int. J. Syst. Evol. Microbiol.">
        <title>The Global Catalogue of Microorganisms (GCM) 10K type strain sequencing project: providing services to taxonomists for standard genome sequencing and annotation.</title>
        <authorList>
            <consortium name="The Broad Institute Genomics Platform"/>
            <consortium name="The Broad Institute Genome Sequencing Center for Infectious Disease"/>
            <person name="Wu L."/>
            <person name="Ma J."/>
        </authorList>
    </citation>
    <scope>NUCLEOTIDE SEQUENCE [LARGE SCALE GENOMIC DNA]</scope>
    <source>
        <strain evidence="2 3">CGMCC 1.12125</strain>
    </source>
</reference>
<comment type="caution">
    <text evidence="2">The sequence shown here is derived from an EMBL/GenBank/DDBJ whole genome shotgun (WGS) entry which is preliminary data.</text>
</comment>
<sequence>MGGWLASDDDGAIWDGPDPLNLGGSDSGSGSGGGSSGDSTDSGDETPQHVPTGVQNPFNWQVEDGDVTAPPDSAVTEDGEVAGSETVVDDDGSLDINPLGDITLDPTDEDYQSTPDGAQPTQQPETTLSRIFYQTGSADQAVNEAAQQQQNQQTMMFAAIALAAVAAVAIGRGR</sequence>
<accession>A0ABD6CGA2</accession>
<feature type="compositionally biased region" description="Gly residues" evidence="1">
    <location>
        <begin position="25"/>
        <end position="36"/>
    </location>
</feature>
<proteinExistence type="predicted"/>
<evidence type="ECO:0000256" key="1">
    <source>
        <dbReference type="SAM" id="MobiDB-lite"/>
    </source>
</evidence>
<gene>
    <name evidence="2" type="ORF">ACFR9U_17215</name>
</gene>
<name>A0ABD6CGA2_9EURY</name>
<dbReference type="Proteomes" id="UP001597119">
    <property type="component" value="Unassembled WGS sequence"/>
</dbReference>
<keyword evidence="3" id="KW-1185">Reference proteome</keyword>
<feature type="region of interest" description="Disordered" evidence="1">
    <location>
        <begin position="1"/>
        <end position="125"/>
    </location>
</feature>
<evidence type="ECO:0000313" key="3">
    <source>
        <dbReference type="Proteomes" id="UP001597119"/>
    </source>
</evidence>
<evidence type="ECO:0008006" key="4">
    <source>
        <dbReference type="Google" id="ProtNLM"/>
    </source>
</evidence>
<dbReference type="RefSeq" id="WP_247378377.1">
    <property type="nucleotide sequence ID" value="NZ_JALLGV010000005.1"/>
</dbReference>
<protein>
    <recommendedName>
        <fullName evidence="4">PGF-CTERM sorting domain-containing protein</fullName>
    </recommendedName>
</protein>
<feature type="compositionally biased region" description="Polar residues" evidence="1">
    <location>
        <begin position="112"/>
        <end position="125"/>
    </location>
</feature>
<evidence type="ECO:0000313" key="2">
    <source>
        <dbReference type="EMBL" id="MFD1588721.1"/>
    </source>
</evidence>